<organism evidence="1 2">
    <name type="scientific">Zasmidium cellare</name>
    <name type="common">Wine cellar mold</name>
    <name type="synonym">Racodium cellare</name>
    <dbReference type="NCBI Taxonomy" id="395010"/>
    <lineage>
        <taxon>Eukaryota</taxon>
        <taxon>Fungi</taxon>
        <taxon>Dikarya</taxon>
        <taxon>Ascomycota</taxon>
        <taxon>Pezizomycotina</taxon>
        <taxon>Dothideomycetes</taxon>
        <taxon>Dothideomycetidae</taxon>
        <taxon>Mycosphaerellales</taxon>
        <taxon>Mycosphaerellaceae</taxon>
        <taxon>Zasmidium</taxon>
    </lineage>
</organism>
<protein>
    <submittedName>
        <fullName evidence="1">Uncharacterized protein</fullName>
    </submittedName>
</protein>
<evidence type="ECO:0000313" key="2">
    <source>
        <dbReference type="Proteomes" id="UP001305779"/>
    </source>
</evidence>
<gene>
    <name evidence="1" type="ORF">PRZ48_013554</name>
</gene>
<dbReference type="Proteomes" id="UP001305779">
    <property type="component" value="Unassembled WGS sequence"/>
</dbReference>
<evidence type="ECO:0000313" key="1">
    <source>
        <dbReference type="EMBL" id="KAK4495225.1"/>
    </source>
</evidence>
<dbReference type="EMBL" id="JAXOVC010000012">
    <property type="protein sequence ID" value="KAK4495225.1"/>
    <property type="molecule type" value="Genomic_DNA"/>
</dbReference>
<reference evidence="1 2" key="1">
    <citation type="journal article" date="2023" name="G3 (Bethesda)">
        <title>A chromosome-level genome assembly of Zasmidium syzygii isolated from banana leaves.</title>
        <authorList>
            <person name="van Westerhoven A.C."/>
            <person name="Mehrabi R."/>
            <person name="Talebi R."/>
            <person name="Steentjes M.B.F."/>
            <person name="Corcolon B."/>
            <person name="Chong P.A."/>
            <person name="Kema G.H.J."/>
            <person name="Seidl M.F."/>
        </authorList>
    </citation>
    <scope>NUCLEOTIDE SEQUENCE [LARGE SCALE GENOMIC DNA]</scope>
    <source>
        <strain evidence="1 2">P124</strain>
    </source>
</reference>
<keyword evidence="2" id="KW-1185">Reference proteome</keyword>
<name>A0ABR0E1D2_ZASCE</name>
<sequence>MSEEEPRAERRTPFLPTDEKGDIIFGPIMSPAIFARKWLSKFQQLLDQQDIQCRPDCPLLNPHMMYTMSVEGLGHVMVFKTDAYELDLQHSDFPSSRPLENHEPSIGKATFLAAERMHYMKNNPFEAAKLVTLLADSFVQRWKALKYGEKLLGKAWQEFPYICRQKLNDVFEIVEKGEKAGWWKVSDQFRKSSREGLQDWENWTLAFAGI</sequence>
<proteinExistence type="predicted"/>
<accession>A0ABR0E1D2</accession>
<comment type="caution">
    <text evidence="1">The sequence shown here is derived from an EMBL/GenBank/DDBJ whole genome shotgun (WGS) entry which is preliminary data.</text>
</comment>